<dbReference type="EMBL" id="QJNU01000204">
    <property type="protein sequence ID" value="RYP04610.1"/>
    <property type="molecule type" value="Genomic_DNA"/>
</dbReference>
<protein>
    <submittedName>
        <fullName evidence="3">Uncharacterized protein</fullName>
    </submittedName>
</protein>
<dbReference type="InterPro" id="IPR036291">
    <property type="entry name" value="NAD(P)-bd_dom_sf"/>
</dbReference>
<gene>
    <name evidence="3" type="ORF">DL764_004347</name>
</gene>
<keyword evidence="2" id="KW-0560">Oxidoreductase</keyword>
<evidence type="ECO:0000313" key="3">
    <source>
        <dbReference type="EMBL" id="RYP04610.1"/>
    </source>
</evidence>
<dbReference type="OrthoDB" id="191139at2759"/>
<name>A0A4Q4TGF6_9PEZI</name>
<evidence type="ECO:0000256" key="2">
    <source>
        <dbReference type="ARBA" id="ARBA00023002"/>
    </source>
</evidence>
<reference evidence="3 4" key="1">
    <citation type="submission" date="2018-06" db="EMBL/GenBank/DDBJ databases">
        <title>Complete Genomes of Monosporascus.</title>
        <authorList>
            <person name="Robinson A.J."/>
            <person name="Natvig D.O."/>
        </authorList>
    </citation>
    <scope>NUCLEOTIDE SEQUENCE [LARGE SCALE GENOMIC DNA]</scope>
    <source>
        <strain evidence="3 4">CBS 110550</strain>
    </source>
</reference>
<dbReference type="SUPFAM" id="SSF51735">
    <property type="entry name" value="NAD(P)-binding Rossmann-fold domains"/>
    <property type="match status" value="1"/>
</dbReference>
<accession>A0A4Q4TGF6</accession>
<dbReference type="GO" id="GO:0016491">
    <property type="term" value="F:oxidoreductase activity"/>
    <property type="evidence" value="ECO:0007669"/>
    <property type="project" value="UniProtKB-KW"/>
</dbReference>
<dbReference type="PANTHER" id="PTHR24320:SF274">
    <property type="entry name" value="CHAIN DEHYDROGENASE, PUTATIVE (AFU_ORTHOLOGUE AFUA_4G00440)-RELATED"/>
    <property type="match status" value="1"/>
</dbReference>
<dbReference type="PANTHER" id="PTHR24320">
    <property type="entry name" value="RETINOL DEHYDROGENASE"/>
    <property type="match status" value="1"/>
</dbReference>
<evidence type="ECO:0000313" key="4">
    <source>
        <dbReference type="Proteomes" id="UP000293360"/>
    </source>
</evidence>
<dbReference type="STRING" id="155417.A0A4Q4TGF6"/>
<organism evidence="3 4">
    <name type="scientific">Monosporascus ibericus</name>
    <dbReference type="NCBI Taxonomy" id="155417"/>
    <lineage>
        <taxon>Eukaryota</taxon>
        <taxon>Fungi</taxon>
        <taxon>Dikarya</taxon>
        <taxon>Ascomycota</taxon>
        <taxon>Pezizomycotina</taxon>
        <taxon>Sordariomycetes</taxon>
        <taxon>Xylariomycetidae</taxon>
        <taxon>Xylariales</taxon>
        <taxon>Xylariales incertae sedis</taxon>
        <taxon>Monosporascus</taxon>
    </lineage>
</organism>
<comment type="caution">
    <text evidence="3">The sequence shown here is derived from an EMBL/GenBank/DDBJ whole genome shotgun (WGS) entry which is preliminary data.</text>
</comment>
<keyword evidence="4" id="KW-1185">Reference proteome</keyword>
<dbReference type="PRINTS" id="PR00081">
    <property type="entry name" value="GDHRDH"/>
</dbReference>
<proteinExistence type="inferred from homology"/>
<dbReference type="Gene3D" id="3.40.50.720">
    <property type="entry name" value="NAD(P)-binding Rossmann-like Domain"/>
    <property type="match status" value="1"/>
</dbReference>
<comment type="similarity">
    <text evidence="1">Belongs to the short-chain dehydrogenases/reductases (SDR) family.</text>
</comment>
<dbReference type="InterPro" id="IPR002347">
    <property type="entry name" value="SDR_fam"/>
</dbReference>
<dbReference type="Proteomes" id="UP000293360">
    <property type="component" value="Unassembled WGS sequence"/>
</dbReference>
<dbReference type="AlphaFoldDB" id="A0A4Q4TGF6"/>
<sequence>MGKIFITGSAEGLGSLSAQALARRGHDVYLHARSAQRAADARAACPQARDVLVADLSSTEETKALAARLGALGPWDAVVHNAGVMHGVDSLRGPEGLPVLFATNTLAPYLLTCLVDPPPRRHVFLSSDMHYSGDAAPATLRDPDRLRSCGYSDSKLHNVLLAGWFARSFRRRGLGDVTCNSMDPGWVPTKMGGASAPGDIKAAVDTYLLLAEGAGTAEGQTGKYWLSSQECSPKPEANDEKTQDQLIESLAKISGVKPPE</sequence>
<dbReference type="Pfam" id="PF00106">
    <property type="entry name" value="adh_short"/>
    <property type="match status" value="1"/>
</dbReference>
<evidence type="ECO:0000256" key="1">
    <source>
        <dbReference type="ARBA" id="ARBA00006484"/>
    </source>
</evidence>